<sequence length="136" mass="15691">MSSTRISKHYHRLLTLWPKDPLRPNLPFTKTLEHRVARFAPVSSPSPSSLPPHPRASESRTPAPSASAKSELVDINAVYSLLENRYKNRYPVSPGLLKPVSNPEYYDRLMAEIEKAPTKSWLRAKLDEWKMKVRWQ</sequence>
<proteinExistence type="predicted"/>
<dbReference type="Proteomes" id="UP000799755">
    <property type="component" value="Unassembled WGS sequence"/>
</dbReference>
<reference evidence="1" key="1">
    <citation type="journal article" date="2020" name="Stud. Mycol.">
        <title>101 Dothideomycetes genomes: a test case for predicting lifestyles and emergence of pathogens.</title>
        <authorList>
            <person name="Haridas S."/>
            <person name="Albert R."/>
            <person name="Binder M."/>
            <person name="Bloem J."/>
            <person name="Labutti K."/>
            <person name="Salamov A."/>
            <person name="Andreopoulos B."/>
            <person name="Baker S."/>
            <person name="Barry K."/>
            <person name="Bills G."/>
            <person name="Bluhm B."/>
            <person name="Cannon C."/>
            <person name="Castanera R."/>
            <person name="Culley D."/>
            <person name="Daum C."/>
            <person name="Ezra D."/>
            <person name="Gonzalez J."/>
            <person name="Henrissat B."/>
            <person name="Kuo A."/>
            <person name="Liang C."/>
            <person name="Lipzen A."/>
            <person name="Lutzoni F."/>
            <person name="Magnuson J."/>
            <person name="Mondo S."/>
            <person name="Nolan M."/>
            <person name="Ohm R."/>
            <person name="Pangilinan J."/>
            <person name="Park H.-J."/>
            <person name="Ramirez L."/>
            <person name="Alfaro M."/>
            <person name="Sun H."/>
            <person name="Tritt A."/>
            <person name="Yoshinaga Y."/>
            <person name="Zwiers L.-H."/>
            <person name="Turgeon B."/>
            <person name="Goodwin S."/>
            <person name="Spatafora J."/>
            <person name="Crous P."/>
            <person name="Grigoriev I."/>
        </authorList>
    </citation>
    <scope>NUCLEOTIDE SEQUENCE</scope>
    <source>
        <strain evidence="1">ATCC 200398</strain>
    </source>
</reference>
<gene>
    <name evidence="1" type="ORF">BDR25DRAFT_303872</name>
</gene>
<protein>
    <submittedName>
        <fullName evidence="1">Uncharacterized protein</fullName>
    </submittedName>
</protein>
<organism evidence="1 2">
    <name type="scientific">Lindgomyces ingoldianus</name>
    <dbReference type="NCBI Taxonomy" id="673940"/>
    <lineage>
        <taxon>Eukaryota</taxon>
        <taxon>Fungi</taxon>
        <taxon>Dikarya</taxon>
        <taxon>Ascomycota</taxon>
        <taxon>Pezizomycotina</taxon>
        <taxon>Dothideomycetes</taxon>
        <taxon>Pleosporomycetidae</taxon>
        <taxon>Pleosporales</taxon>
        <taxon>Lindgomycetaceae</taxon>
        <taxon>Lindgomyces</taxon>
    </lineage>
</organism>
<dbReference type="EMBL" id="MU003508">
    <property type="protein sequence ID" value="KAF2470345.1"/>
    <property type="molecule type" value="Genomic_DNA"/>
</dbReference>
<evidence type="ECO:0000313" key="2">
    <source>
        <dbReference type="Proteomes" id="UP000799755"/>
    </source>
</evidence>
<name>A0ACB6QW88_9PLEO</name>
<comment type="caution">
    <text evidence="1">The sequence shown here is derived from an EMBL/GenBank/DDBJ whole genome shotgun (WGS) entry which is preliminary data.</text>
</comment>
<evidence type="ECO:0000313" key="1">
    <source>
        <dbReference type="EMBL" id="KAF2470345.1"/>
    </source>
</evidence>
<accession>A0ACB6QW88</accession>
<keyword evidence="2" id="KW-1185">Reference proteome</keyword>